<evidence type="ECO:0000256" key="16">
    <source>
        <dbReference type="ARBA" id="ARBA00023180"/>
    </source>
</evidence>
<keyword evidence="16" id="KW-0325">Glycoprotein</keyword>
<dbReference type="GO" id="GO:0030145">
    <property type="term" value="F:manganese ion binding"/>
    <property type="evidence" value="ECO:0007669"/>
    <property type="project" value="UniProtKB-ARBA"/>
</dbReference>
<dbReference type="UniPathway" id="UPA00378"/>
<evidence type="ECO:0000313" key="26">
    <source>
        <dbReference type="RefSeq" id="XP_018025717.1"/>
    </source>
</evidence>
<comment type="function">
    <text evidence="22">Glycosyltransferase that generates the core 1 O-glycan Gal-beta1-3GalNAc-alpha1-Ser/Thr (T antigen), which is a precursor for many extended O-glycans in glycoproteins.</text>
</comment>
<evidence type="ECO:0000256" key="21">
    <source>
        <dbReference type="ARBA" id="ARBA00043065"/>
    </source>
</evidence>
<dbReference type="RefSeq" id="XP_018025717.1">
    <property type="nucleotide sequence ID" value="XM_018170228.2"/>
</dbReference>
<evidence type="ECO:0000256" key="20">
    <source>
        <dbReference type="ARBA" id="ARBA00042009"/>
    </source>
</evidence>
<dbReference type="Pfam" id="PF02434">
    <property type="entry name" value="Fringe"/>
    <property type="match status" value="1"/>
</dbReference>
<evidence type="ECO:0000256" key="5">
    <source>
        <dbReference type="ARBA" id="ARBA00011748"/>
    </source>
</evidence>
<keyword evidence="14 23" id="KW-0472">Membrane</keyword>
<keyword evidence="9 23" id="KW-0812">Transmembrane</keyword>
<name>A0A8B7PJS4_HYAAZ</name>
<keyword evidence="17" id="KW-0464">Manganese</keyword>
<dbReference type="Gene3D" id="3.90.550.50">
    <property type="match status" value="1"/>
</dbReference>
<keyword evidence="8" id="KW-0808">Transferase</keyword>
<comment type="subcellular location">
    <subcellularLocation>
        <location evidence="2">Membrane</location>
        <topology evidence="2">Single-pass type II membrane protein</topology>
    </subcellularLocation>
</comment>
<feature type="transmembrane region" description="Helical" evidence="23">
    <location>
        <begin position="9"/>
        <end position="30"/>
    </location>
</feature>
<sequence>MAVGTRTPLWYLLLSVVLGMTVAVFTFLSLDTLTVAQYRLLASSIIGGPASNVEVFPTEVSRCSEDDAIEAHLRKIEGQLRLLQQVKVLVWVMTQPDNHQTKAVHVRDTWGKRVDKLLFMSTQEDPSLPTVKLNMTEGRDYLWGKTKEAYKYVYQHYINDYDWFMKADDDTFVVMENLRYMLSLYDPEIPIYFGSRFKKFNPQGYMSGGGGYVLSRAAVKKFVEEALPDPKKCKADHTGAEDAEMGICMTNVGVLAGDSRDELGRGRFFPFVPAHHLVSGFIGEKSWYWDYIYYPIKVGPECCSDTAITFHYISPDKMRELDYFLYHLRPYGVVTQEPFPPALPPDLKSVPKQVIEKFGNRTS</sequence>
<dbReference type="Proteomes" id="UP000694843">
    <property type="component" value="Unplaced"/>
</dbReference>
<keyword evidence="10" id="KW-0479">Metal-binding</keyword>
<evidence type="ECO:0000256" key="12">
    <source>
        <dbReference type="ARBA" id="ARBA00022968"/>
    </source>
</evidence>
<dbReference type="KEGG" id="hazt:108681218"/>
<comment type="similarity">
    <text evidence="4">Belongs to the glycosyltransferase 31 family. Beta3-Gal-T subfamily.</text>
</comment>
<dbReference type="AlphaFoldDB" id="A0A8B7PJS4"/>
<evidence type="ECO:0000256" key="9">
    <source>
        <dbReference type="ARBA" id="ARBA00022692"/>
    </source>
</evidence>
<keyword evidence="7" id="KW-0328">Glycosyltransferase</keyword>
<evidence type="ECO:0000256" key="15">
    <source>
        <dbReference type="ARBA" id="ARBA00023157"/>
    </source>
</evidence>
<keyword evidence="11" id="KW-0547">Nucleotide-binding</keyword>
<dbReference type="GO" id="GO:0000166">
    <property type="term" value="F:nucleotide binding"/>
    <property type="evidence" value="ECO:0007669"/>
    <property type="project" value="UniProtKB-KW"/>
</dbReference>
<protein>
    <recommendedName>
        <fullName evidence="18">Glycoprotein-N-acetylgalactosamine 3-beta-galactosyltransferase 1</fullName>
        <ecNumber evidence="6">2.4.1.122</ecNumber>
    </recommendedName>
    <alternativeName>
        <fullName evidence="20">Core 1 O-glycan T-synthase</fullName>
    </alternativeName>
    <alternativeName>
        <fullName evidence="21">Core 1 UDP-galactose:N-acetylgalactosamine-alpha-R beta 1,3-galactosyltransferase 1</fullName>
    </alternativeName>
    <alternativeName>
        <fullName evidence="19">Core 1 beta1,3-galactosyltransferase 1</fullName>
    </alternativeName>
</protein>
<feature type="domain" description="Fringe-like glycosyltransferase" evidence="24">
    <location>
        <begin position="86"/>
        <end position="252"/>
    </location>
</feature>
<dbReference type="OrthoDB" id="414175at2759"/>
<evidence type="ECO:0000256" key="23">
    <source>
        <dbReference type="SAM" id="Phobius"/>
    </source>
</evidence>
<dbReference type="FunFam" id="3.90.550.50:FF:000017">
    <property type="entry name" value="Glycoprotein-N-acetylgalactosamine 3-beta-galactosyltransferase 1"/>
    <property type="match status" value="1"/>
</dbReference>
<dbReference type="InterPro" id="IPR003378">
    <property type="entry name" value="Fringe-like_glycosylTrfase"/>
</dbReference>
<evidence type="ECO:0000256" key="4">
    <source>
        <dbReference type="ARBA" id="ARBA00006462"/>
    </source>
</evidence>
<comment type="subunit">
    <text evidence="5">Homodimer; disulfide-linked.</text>
</comment>
<evidence type="ECO:0000256" key="17">
    <source>
        <dbReference type="ARBA" id="ARBA00023211"/>
    </source>
</evidence>
<evidence type="ECO:0000256" key="19">
    <source>
        <dbReference type="ARBA" id="ARBA00041226"/>
    </source>
</evidence>
<evidence type="ECO:0000256" key="2">
    <source>
        <dbReference type="ARBA" id="ARBA00004606"/>
    </source>
</evidence>
<evidence type="ECO:0000259" key="24">
    <source>
        <dbReference type="Pfam" id="PF02434"/>
    </source>
</evidence>
<evidence type="ECO:0000256" key="6">
    <source>
        <dbReference type="ARBA" id="ARBA00012557"/>
    </source>
</evidence>
<keyword evidence="25" id="KW-1185">Reference proteome</keyword>
<evidence type="ECO:0000256" key="7">
    <source>
        <dbReference type="ARBA" id="ARBA00022676"/>
    </source>
</evidence>
<keyword evidence="12" id="KW-0735">Signal-anchor</keyword>
<reference evidence="26" key="1">
    <citation type="submission" date="2025-08" db="UniProtKB">
        <authorList>
            <consortium name="RefSeq"/>
        </authorList>
    </citation>
    <scope>IDENTIFICATION</scope>
    <source>
        <tissue evidence="26">Whole organism</tissue>
    </source>
</reference>
<evidence type="ECO:0000256" key="22">
    <source>
        <dbReference type="ARBA" id="ARBA00059245"/>
    </source>
</evidence>
<evidence type="ECO:0000313" key="25">
    <source>
        <dbReference type="Proteomes" id="UP000694843"/>
    </source>
</evidence>
<evidence type="ECO:0000256" key="14">
    <source>
        <dbReference type="ARBA" id="ARBA00023136"/>
    </source>
</evidence>
<dbReference type="GeneID" id="108681218"/>
<evidence type="ECO:0000256" key="8">
    <source>
        <dbReference type="ARBA" id="ARBA00022679"/>
    </source>
</evidence>
<keyword evidence="15" id="KW-1015">Disulfide bond</keyword>
<dbReference type="GO" id="GO:0016263">
    <property type="term" value="F:glycoprotein-N-acetylgalactosamine 3-beta-galactosyltransferase activity"/>
    <property type="evidence" value="ECO:0007669"/>
    <property type="project" value="UniProtKB-EC"/>
</dbReference>
<accession>A0A8B7PJS4</accession>
<dbReference type="PANTHER" id="PTHR23033:SF14">
    <property type="entry name" value="GLYCOPROTEIN-N-ACETYLGALACTOSAMINE 3-BETA-GALACTOSYLTRANSFERASE 1-RELATED"/>
    <property type="match status" value="1"/>
</dbReference>
<dbReference type="GO" id="GO:0016020">
    <property type="term" value="C:membrane"/>
    <property type="evidence" value="ECO:0007669"/>
    <property type="project" value="UniProtKB-SubCell"/>
</dbReference>
<comment type="cofactor">
    <cofactor evidence="1">
        <name>Mn(2+)</name>
        <dbReference type="ChEBI" id="CHEBI:29035"/>
    </cofactor>
</comment>
<evidence type="ECO:0000256" key="11">
    <source>
        <dbReference type="ARBA" id="ARBA00022741"/>
    </source>
</evidence>
<evidence type="ECO:0000256" key="10">
    <source>
        <dbReference type="ARBA" id="ARBA00022723"/>
    </source>
</evidence>
<gene>
    <name evidence="26" type="primary">LOC108681218</name>
</gene>
<evidence type="ECO:0000256" key="3">
    <source>
        <dbReference type="ARBA" id="ARBA00004922"/>
    </source>
</evidence>
<organism evidence="25 26">
    <name type="scientific">Hyalella azteca</name>
    <name type="common">Amphipod</name>
    <dbReference type="NCBI Taxonomy" id="294128"/>
    <lineage>
        <taxon>Eukaryota</taxon>
        <taxon>Metazoa</taxon>
        <taxon>Ecdysozoa</taxon>
        <taxon>Arthropoda</taxon>
        <taxon>Crustacea</taxon>
        <taxon>Multicrustacea</taxon>
        <taxon>Malacostraca</taxon>
        <taxon>Eumalacostraca</taxon>
        <taxon>Peracarida</taxon>
        <taxon>Amphipoda</taxon>
        <taxon>Senticaudata</taxon>
        <taxon>Talitrida</taxon>
        <taxon>Talitroidea</taxon>
        <taxon>Hyalellidae</taxon>
        <taxon>Hyalella</taxon>
    </lineage>
</organism>
<keyword evidence="13 23" id="KW-1133">Transmembrane helix</keyword>
<evidence type="ECO:0000256" key="18">
    <source>
        <dbReference type="ARBA" id="ARBA00040898"/>
    </source>
</evidence>
<proteinExistence type="inferred from homology"/>
<comment type="pathway">
    <text evidence="3">Protein modification; protein glycosylation.</text>
</comment>
<evidence type="ECO:0000256" key="13">
    <source>
        <dbReference type="ARBA" id="ARBA00022989"/>
    </source>
</evidence>
<evidence type="ECO:0000256" key="1">
    <source>
        <dbReference type="ARBA" id="ARBA00001936"/>
    </source>
</evidence>
<dbReference type="InterPro" id="IPR026050">
    <property type="entry name" value="C1GALT1/C1GALT1_chp1"/>
</dbReference>
<dbReference type="PANTHER" id="PTHR23033">
    <property type="entry name" value="BETA1,3-GALACTOSYLTRANSFERASE"/>
    <property type="match status" value="1"/>
</dbReference>
<dbReference type="EC" id="2.4.1.122" evidence="6"/>
<dbReference type="OMA" id="SEGPKCC"/>